<dbReference type="Proteomes" id="UP001165060">
    <property type="component" value="Unassembled WGS sequence"/>
</dbReference>
<dbReference type="InterPro" id="IPR005123">
    <property type="entry name" value="Oxoglu/Fe-dep_dioxygenase_dom"/>
</dbReference>
<proteinExistence type="inferred from homology"/>
<comment type="similarity">
    <text evidence="3">Belongs to the iron/ascorbate-dependent oxidoreductase family.</text>
</comment>
<keyword evidence="1 3" id="KW-0479">Metal-binding</keyword>
<dbReference type="Gene3D" id="2.60.120.620">
    <property type="entry name" value="q2cbj1_9rhob like domain"/>
    <property type="match status" value="1"/>
</dbReference>
<name>A0ABQ6N7L4_9STRA</name>
<evidence type="ECO:0000256" key="1">
    <source>
        <dbReference type="ARBA" id="ARBA00022723"/>
    </source>
</evidence>
<feature type="domain" description="Fe2OG dioxygenase" evidence="4">
    <location>
        <begin position="187"/>
        <end position="295"/>
    </location>
</feature>
<dbReference type="PROSITE" id="PS51471">
    <property type="entry name" value="FE2OG_OXY"/>
    <property type="match status" value="1"/>
</dbReference>
<keyword evidence="6" id="KW-1185">Reference proteome</keyword>
<comment type="caution">
    <text evidence="5">The sequence shown here is derived from an EMBL/GenBank/DDBJ whole genome shotgun (WGS) entry which is preliminary data.</text>
</comment>
<gene>
    <name evidence="5" type="ORF">TeGR_g3991</name>
</gene>
<evidence type="ECO:0000313" key="6">
    <source>
        <dbReference type="Proteomes" id="UP001165060"/>
    </source>
</evidence>
<evidence type="ECO:0000313" key="5">
    <source>
        <dbReference type="EMBL" id="GMI43149.1"/>
    </source>
</evidence>
<protein>
    <recommendedName>
        <fullName evidence="4">Fe2OG dioxygenase domain-containing protein</fullName>
    </recommendedName>
</protein>
<evidence type="ECO:0000256" key="3">
    <source>
        <dbReference type="RuleBase" id="RU003682"/>
    </source>
</evidence>
<organism evidence="5 6">
    <name type="scientific">Tetraparma gracilis</name>
    <dbReference type="NCBI Taxonomy" id="2962635"/>
    <lineage>
        <taxon>Eukaryota</taxon>
        <taxon>Sar</taxon>
        <taxon>Stramenopiles</taxon>
        <taxon>Ochrophyta</taxon>
        <taxon>Bolidophyceae</taxon>
        <taxon>Parmales</taxon>
        <taxon>Triparmaceae</taxon>
        <taxon>Tetraparma</taxon>
    </lineage>
</organism>
<keyword evidence="2 3" id="KW-0408">Iron</keyword>
<evidence type="ECO:0000256" key="2">
    <source>
        <dbReference type="ARBA" id="ARBA00023004"/>
    </source>
</evidence>
<dbReference type="EMBL" id="BRYB01001111">
    <property type="protein sequence ID" value="GMI43149.1"/>
    <property type="molecule type" value="Genomic_DNA"/>
</dbReference>
<dbReference type="InterPro" id="IPR045054">
    <property type="entry name" value="P4HA-like"/>
</dbReference>
<reference evidence="5 6" key="1">
    <citation type="journal article" date="2023" name="Commun. Biol.">
        <title>Genome analysis of Parmales, the sister group of diatoms, reveals the evolutionary specialization of diatoms from phago-mixotrophs to photoautotrophs.</title>
        <authorList>
            <person name="Ban H."/>
            <person name="Sato S."/>
            <person name="Yoshikawa S."/>
            <person name="Yamada K."/>
            <person name="Nakamura Y."/>
            <person name="Ichinomiya M."/>
            <person name="Sato N."/>
            <person name="Blanc-Mathieu R."/>
            <person name="Endo H."/>
            <person name="Kuwata A."/>
            <person name="Ogata H."/>
        </authorList>
    </citation>
    <scope>NUCLEOTIDE SEQUENCE [LARGE SCALE GENOMIC DNA]</scope>
</reference>
<sequence length="322" mass="35174">MEWYYLHGMTLDAEDELFSYEAFLEREAWVAALGGLEGDLIDVEETEGGVDGANDTVVVVAAAAAAETVVPTMNANAQEVTDPNQVSLTTLAPTSVWLMRGFYSADEVAFVQEHYARFVNHPVMPWALRWLSGRSVREFSSDLQSCLPGQETGSCDDDPIKFHATFVAILTAPRSLFLPVIKGPGRSPGQPSYQIISYEAGDAFSAHYDADKIGGEGPTPATCLAMVERDDDLDGGATLFPELDLRVEMGVGDLLCWRNVDADSAASNRAMREALHAGEAVRGGRKTVMTTWVEEEDIRREEWGDVDLEALWGGGFERDSII</sequence>
<evidence type="ECO:0000259" key="4">
    <source>
        <dbReference type="PROSITE" id="PS51471"/>
    </source>
</evidence>
<accession>A0ABQ6N7L4</accession>
<dbReference type="PANTHER" id="PTHR10869:SF246">
    <property type="entry name" value="TRANSMEMBRANE PROLYL 4-HYDROXYLASE"/>
    <property type="match status" value="1"/>
</dbReference>
<dbReference type="PANTHER" id="PTHR10869">
    <property type="entry name" value="PROLYL 4-HYDROXYLASE ALPHA SUBUNIT"/>
    <property type="match status" value="1"/>
</dbReference>
<keyword evidence="3" id="KW-0560">Oxidoreductase</keyword>